<dbReference type="AlphaFoldDB" id="A0A4S1CN47"/>
<sequence length="442" mass="48447">MRVKYYQILSMLFFVYLLSGCGSARFDSTLRPSGDTQLTLSERFNIAGFTVAPKPKTPAGGSMQFGTNLAEMKGRARVLYPQVFVDDWSAVPVTATALTNYEPLGALGPMMTGFTLGLIPFPSSEHTDYEVKVSIVDEQGDKVAATPVKFTRENSMWMSLLGPLGCLPVPGRSLVPRDTVFFDLSGESYLRKSSELTTDSLIEALVTALKELPPERLAQVRKARLARLREIRIEGNSYWSVLTTAFSKGSEQEKADQFVLLLYGEKPRPDLQPLETAIVARRDGNGRWLPVSAYLKRTAKSLVSVTALLEGGIPGRLVVTEVSEPPLEDFLSVQTAAGDLETAEAMRWSNKVLLQAKNRSLPGLLQQKSTPDLLDLITQVENSFLDLNRMAETAKDRAQKAVADGGDGGTARELSLTCRERGDILKPILAAMKQEVARRGGK</sequence>
<name>A0A4S1CN47_9BACT</name>
<organism evidence="1 2">
    <name type="scientific">Geomonas terrae</name>
    <dbReference type="NCBI Taxonomy" id="2562681"/>
    <lineage>
        <taxon>Bacteria</taxon>
        <taxon>Pseudomonadati</taxon>
        <taxon>Thermodesulfobacteriota</taxon>
        <taxon>Desulfuromonadia</taxon>
        <taxon>Geobacterales</taxon>
        <taxon>Geobacteraceae</taxon>
        <taxon>Geomonas</taxon>
    </lineage>
</organism>
<dbReference type="Proteomes" id="UP000306416">
    <property type="component" value="Unassembled WGS sequence"/>
</dbReference>
<protein>
    <recommendedName>
        <fullName evidence="3">Lipoprotein</fullName>
    </recommendedName>
</protein>
<accession>A0A4S1CN47</accession>
<gene>
    <name evidence="1" type="ORF">E4633_07130</name>
</gene>
<comment type="caution">
    <text evidence="1">The sequence shown here is derived from an EMBL/GenBank/DDBJ whole genome shotgun (WGS) entry which is preliminary data.</text>
</comment>
<evidence type="ECO:0000313" key="2">
    <source>
        <dbReference type="Proteomes" id="UP000306416"/>
    </source>
</evidence>
<evidence type="ECO:0000313" key="1">
    <source>
        <dbReference type="EMBL" id="TGU75214.1"/>
    </source>
</evidence>
<dbReference type="PROSITE" id="PS51257">
    <property type="entry name" value="PROKAR_LIPOPROTEIN"/>
    <property type="match status" value="1"/>
</dbReference>
<keyword evidence="2" id="KW-1185">Reference proteome</keyword>
<dbReference type="RefSeq" id="WP_135869515.1">
    <property type="nucleotide sequence ID" value="NZ_SRSC01000001.1"/>
</dbReference>
<dbReference type="EMBL" id="SRSC01000001">
    <property type="protein sequence ID" value="TGU75214.1"/>
    <property type="molecule type" value="Genomic_DNA"/>
</dbReference>
<evidence type="ECO:0008006" key="3">
    <source>
        <dbReference type="Google" id="ProtNLM"/>
    </source>
</evidence>
<reference evidence="1 2" key="1">
    <citation type="submission" date="2019-04" db="EMBL/GenBank/DDBJ databases">
        <title>Geobacter oryzae sp. nov., ferric-reducing bacteria isolated from paddy soil.</title>
        <authorList>
            <person name="Xu Z."/>
            <person name="Masuda Y."/>
            <person name="Itoh H."/>
            <person name="Senoo K."/>
        </authorList>
    </citation>
    <scope>NUCLEOTIDE SEQUENCE [LARGE SCALE GENOMIC DNA]</scope>
    <source>
        <strain evidence="1 2">Red111</strain>
    </source>
</reference>
<proteinExistence type="predicted"/>